<evidence type="ECO:0008006" key="5">
    <source>
        <dbReference type="Google" id="ProtNLM"/>
    </source>
</evidence>
<feature type="region of interest" description="Disordered" evidence="1">
    <location>
        <begin position="58"/>
        <end position="78"/>
    </location>
</feature>
<name>A0A7W5G7G2_9GAMM</name>
<dbReference type="Proteomes" id="UP000525987">
    <property type="component" value="Unassembled WGS sequence"/>
</dbReference>
<dbReference type="AlphaFoldDB" id="A0A7W5G7G2"/>
<dbReference type="RefSeq" id="WP_183389511.1">
    <property type="nucleotide sequence ID" value="NZ_JACHXM010000036.1"/>
</dbReference>
<feature type="signal peptide" evidence="2">
    <location>
        <begin position="1"/>
        <end position="23"/>
    </location>
</feature>
<comment type="caution">
    <text evidence="3">The sequence shown here is derived from an EMBL/GenBank/DDBJ whole genome shotgun (WGS) entry which is preliminary data.</text>
</comment>
<dbReference type="EMBL" id="JACHXM010000036">
    <property type="protein sequence ID" value="MBB3143180.1"/>
    <property type="molecule type" value="Genomic_DNA"/>
</dbReference>
<evidence type="ECO:0000313" key="3">
    <source>
        <dbReference type="EMBL" id="MBB3143180.1"/>
    </source>
</evidence>
<evidence type="ECO:0000313" key="4">
    <source>
        <dbReference type="Proteomes" id="UP000525987"/>
    </source>
</evidence>
<dbReference type="PROSITE" id="PS51257">
    <property type="entry name" value="PROKAR_LIPOPROTEIN"/>
    <property type="match status" value="1"/>
</dbReference>
<evidence type="ECO:0000256" key="2">
    <source>
        <dbReference type="SAM" id="SignalP"/>
    </source>
</evidence>
<proteinExistence type="predicted"/>
<gene>
    <name evidence="3" type="ORF">FHR96_004094</name>
</gene>
<protein>
    <recommendedName>
        <fullName evidence="5">YtxH domain-containing protein</fullName>
    </recommendedName>
</protein>
<keyword evidence="2" id="KW-0732">Signal</keyword>
<accession>A0A7W5G7G2</accession>
<evidence type="ECO:0000256" key="1">
    <source>
        <dbReference type="SAM" id="MobiDB-lite"/>
    </source>
</evidence>
<feature type="compositionally biased region" description="Acidic residues" evidence="1">
    <location>
        <begin position="59"/>
        <end position="78"/>
    </location>
</feature>
<reference evidence="3 4" key="1">
    <citation type="submission" date="2020-08" db="EMBL/GenBank/DDBJ databases">
        <title>Genomic Encyclopedia of Type Strains, Phase III (KMG-III): the genomes of soil and plant-associated and newly described type strains.</title>
        <authorList>
            <person name="Whitman W."/>
        </authorList>
    </citation>
    <scope>NUCLEOTIDE SEQUENCE [LARGE SCALE GENOMIC DNA]</scope>
    <source>
        <strain evidence="3 4">CECT 5995</strain>
    </source>
</reference>
<sequence>MAHGIQRKLALAMFIGMTAMGLAACEEEGPAEKAGENVDQAMDEAGENIDESMDKAGETVEEMGDSVEQAADEADSEY</sequence>
<keyword evidence="4" id="KW-1185">Reference proteome</keyword>
<feature type="chain" id="PRO_5030954155" description="YtxH domain-containing protein" evidence="2">
    <location>
        <begin position="24"/>
        <end position="78"/>
    </location>
</feature>
<organism evidence="3 4">
    <name type="scientific">Halomonas organivorans</name>
    <dbReference type="NCBI Taxonomy" id="257772"/>
    <lineage>
        <taxon>Bacteria</taxon>
        <taxon>Pseudomonadati</taxon>
        <taxon>Pseudomonadota</taxon>
        <taxon>Gammaproteobacteria</taxon>
        <taxon>Oceanospirillales</taxon>
        <taxon>Halomonadaceae</taxon>
        <taxon>Halomonas</taxon>
    </lineage>
</organism>